<evidence type="ECO:0000313" key="2">
    <source>
        <dbReference type="Proteomes" id="UP001517388"/>
    </source>
</evidence>
<sequence length="372" mass="41907">MGKLGVDSLNSTVEAIINNEKERGTIIAIATYTDRQQVCFLKLGKDQKKNHGEWIPVSALAGFKDPLLPVNDSYLAKKQAKEDIDFLLSYTQKISRDISNKVSSDLELISRAIKEFQILAEEDITDKENISLAKSKQWLNELIEKFGKTIDSITDTINRYLNKYWLPRLVSVFNKLADAELAKAKQEVIDLRKEYPDYQPSQIAQELITEKTIFATTTGIISDGLKIVNPIIAEIVDLTKNVGLLVEMVYQIGITYGFEEIEDGEILGILATAFTAERLRQLGLEILLKQVPFVNLMITASSNIALFQLVGFTACKYYEAKANKEANPLTSKEAYLKLEQQLDAYLTKTLSEKDKLNKLSLEVIAIRQEVVM</sequence>
<evidence type="ECO:0000313" key="1">
    <source>
        <dbReference type="EMBL" id="MTJ45340.1"/>
    </source>
</evidence>
<organism evidence="1 2">
    <name type="scientific">Dolichospermum flos-aquae UHCC 0037</name>
    <dbReference type="NCBI Taxonomy" id="2590026"/>
    <lineage>
        <taxon>Bacteria</taxon>
        <taxon>Bacillati</taxon>
        <taxon>Cyanobacteriota</taxon>
        <taxon>Cyanophyceae</taxon>
        <taxon>Nostocales</taxon>
        <taxon>Aphanizomenonaceae</taxon>
        <taxon>Dolichospermum</taxon>
    </lineage>
</organism>
<reference evidence="2" key="1">
    <citation type="journal article" date="2020" name="Toxins">
        <title>Phylogenomic Analysis of Secondary Metabolism in the Toxic Cyanobacterial Genera Anabaena, Dolichospermum and Aphanizomenon.</title>
        <authorList>
            <person name="Oesterholm J."/>
            <person name="Popin R.V."/>
            <person name="Fewer D.P."/>
            <person name="Sivonen K."/>
        </authorList>
    </citation>
    <scope>NUCLEOTIDE SEQUENCE [LARGE SCALE GENOMIC DNA]</scope>
    <source>
        <strain evidence="2">UHCC 0037</strain>
    </source>
</reference>
<gene>
    <name evidence="1" type="ORF">FJR39_20320</name>
</gene>
<dbReference type="Proteomes" id="UP001517388">
    <property type="component" value="Unassembled WGS sequence"/>
</dbReference>
<dbReference type="EMBL" id="VILF01000005">
    <property type="protein sequence ID" value="MTJ45340.1"/>
    <property type="molecule type" value="Genomic_DNA"/>
</dbReference>
<protein>
    <submittedName>
        <fullName evidence="1">Uncharacterized protein</fullName>
    </submittedName>
</protein>
<accession>A0ACC7SA44</accession>
<comment type="caution">
    <text evidence="1">The sequence shown here is derived from an EMBL/GenBank/DDBJ whole genome shotgun (WGS) entry which is preliminary data.</text>
</comment>
<name>A0ACC7SA44_DOLFA</name>
<proteinExistence type="predicted"/>
<keyword evidence="2" id="KW-1185">Reference proteome</keyword>